<feature type="compositionally biased region" description="Polar residues" evidence="1">
    <location>
        <begin position="1153"/>
        <end position="1162"/>
    </location>
</feature>
<feature type="compositionally biased region" description="Low complexity" evidence="1">
    <location>
        <begin position="1"/>
        <end position="24"/>
    </location>
</feature>
<dbReference type="PANTHER" id="PTHR14625">
    <property type="entry name" value="MICROCEPHALIN"/>
    <property type="match status" value="1"/>
</dbReference>
<evidence type="ECO:0000259" key="2">
    <source>
        <dbReference type="PROSITE" id="PS50172"/>
    </source>
</evidence>
<evidence type="ECO:0000313" key="3">
    <source>
        <dbReference type="EMBL" id="KAK5090588.1"/>
    </source>
</evidence>
<accession>A0AAN7YJN0</accession>
<feature type="region of interest" description="Disordered" evidence="1">
    <location>
        <begin position="1242"/>
        <end position="1269"/>
    </location>
</feature>
<gene>
    <name evidence="3" type="ORF">LTR05_000763</name>
</gene>
<evidence type="ECO:0000313" key="4">
    <source>
        <dbReference type="Proteomes" id="UP001309876"/>
    </source>
</evidence>
<feature type="compositionally biased region" description="Polar residues" evidence="1">
    <location>
        <begin position="50"/>
        <end position="63"/>
    </location>
</feature>
<name>A0AAN7YJN0_9EURO</name>
<dbReference type="PANTHER" id="PTHR14625:SF3">
    <property type="entry name" value="MICROCEPHALIN"/>
    <property type="match status" value="1"/>
</dbReference>
<proteinExistence type="predicted"/>
<organism evidence="3 4">
    <name type="scientific">Lithohypha guttulata</name>
    <dbReference type="NCBI Taxonomy" id="1690604"/>
    <lineage>
        <taxon>Eukaryota</taxon>
        <taxon>Fungi</taxon>
        <taxon>Dikarya</taxon>
        <taxon>Ascomycota</taxon>
        <taxon>Pezizomycotina</taxon>
        <taxon>Eurotiomycetes</taxon>
        <taxon>Chaetothyriomycetidae</taxon>
        <taxon>Chaetothyriales</taxon>
        <taxon>Trichomeriaceae</taxon>
        <taxon>Lithohypha</taxon>
    </lineage>
</organism>
<feature type="compositionally biased region" description="Basic and acidic residues" evidence="1">
    <location>
        <begin position="1050"/>
        <end position="1063"/>
    </location>
</feature>
<dbReference type="Gene3D" id="3.40.50.10190">
    <property type="entry name" value="BRCT domain"/>
    <property type="match status" value="1"/>
</dbReference>
<feature type="region of interest" description="Disordered" evidence="1">
    <location>
        <begin position="1153"/>
        <end position="1215"/>
    </location>
</feature>
<feature type="region of interest" description="Disordered" evidence="1">
    <location>
        <begin position="1028"/>
        <end position="1068"/>
    </location>
</feature>
<dbReference type="InterPro" id="IPR001357">
    <property type="entry name" value="BRCT_dom"/>
</dbReference>
<feature type="compositionally biased region" description="Acidic residues" evidence="1">
    <location>
        <begin position="1183"/>
        <end position="1194"/>
    </location>
</feature>
<dbReference type="Proteomes" id="UP001309876">
    <property type="component" value="Unassembled WGS sequence"/>
</dbReference>
<feature type="compositionally biased region" description="Basic and acidic residues" evidence="1">
    <location>
        <begin position="33"/>
        <end position="49"/>
    </location>
</feature>
<dbReference type="EMBL" id="JAVRRJ010000001">
    <property type="protein sequence ID" value="KAK5090588.1"/>
    <property type="molecule type" value="Genomic_DNA"/>
</dbReference>
<dbReference type="SUPFAM" id="SSF52113">
    <property type="entry name" value="BRCT domain"/>
    <property type="match status" value="1"/>
</dbReference>
<feature type="region of interest" description="Disordered" evidence="1">
    <location>
        <begin position="851"/>
        <end position="872"/>
    </location>
</feature>
<sequence length="1269" mass="137924">MVRTRAAAAVTSAPIPAPAPLAAAPRRRVKVTQLEKENPKPIEPAEKPSTRSTRAKNSTTSSAKPRGRPRKTETTTKETEPLKTAEKPVEKPKRITRTTRATATTASSEAKEKPAVKGTRTTKTAAKQEKPVESVEPQEETIPAKPVLRKKVTFQDIIAEDKENVPITRATKKTTKATEKSTGLRAKPVRKPAVATRTSKRSNPDLSDDEQEQPRKKIQRVLTPKKITQLARATTPVEGSEDELNGGKTPLRDLSMSPRRPQTDAVVEAVAQRLSPPKKLDFTQPLLPQSARNNVLHEDALSTSPARRPASPARMFPAIASPARVLNENANALASPARRLDSPAKLLFPHATMRDQRVPLAQGTTSNLLQSPKRSTAFDPSRIFAHSAVKPQQKNNLSKSSFFSSPPKRAGLSSPLKNTLAWSNALPIAMQTELQFDELDLNEMEVTQLMNDGEVEVSVSSHQRPSMSPMRTYKLSEDDMQVDFDDSVLPVRSPLKMLSSPTKPMSIVGGLQSQPRSPQPVADRDVVDALSSVQSTPESRAGSHCESTFVSMHDLEANSRSYAENIQDDLPMSDADDETILLPESAGEAAPRPALVSTAYHEMDTSIDELAPSPKEDVIAKFVRSVTTTPTTAVSVPLQQHEPMNAASSPQNKDLPLLSSVQQAQSPAILHENELSLMVGIVTPTVLEQPSPSILHEGELTIMGGDQFANTPAPTKAKDLAELASSPVSIDEHELTMMATASVDKTAASPVSVAEHELTIVGQSSFKQGSINENEQTPAGVTKHSLAFTPDLPIPRKFSLHTVVSKVPLKPEGQESPFKLQIKKRKRPLSLGAQPDRTEDEDRFTPIKWARTASSPDATSTRSKPVATPVQSASRLMSATKASAAKSVARVASTPLARTPLTPVMSSTMNILSDAVICIDVRTSEGADASAIYTDLLTSLGAKAVKDFSEKITHIVFKDGNPRLLEKARLSQADIKVVGVAWPLDCEARKTWVDEAEYLLNPSATDRVLQSVTKSNRRKSMEPSMLIADGSGSVKRSKTKSRMSTSLGTIRREGTKTVSDHRSAPRPSIFTYTGHVQRNEQKAAASPATVKTTADTMTTPQVSTVKKQAEADKLSLTAAWKSINATHNLGEDTPARRTLELLQKSYAVGNANTNGWDDTIMSNDTTTEQEDQENNTPRAINEPNEDEDEEDESLIETGLTPAPYKTKMQTGSAPSKIKNVGMMSYRERVEEMERREMRDNAFGTNRGARGVGAGKKGGIRMSVFGLRRD</sequence>
<comment type="caution">
    <text evidence="3">The sequence shown here is derived from an EMBL/GenBank/DDBJ whole genome shotgun (WGS) entry which is preliminary data.</text>
</comment>
<dbReference type="InterPro" id="IPR022047">
    <property type="entry name" value="Microcephalin-like"/>
</dbReference>
<dbReference type="Pfam" id="PF00533">
    <property type="entry name" value="BRCT"/>
    <property type="match status" value="1"/>
</dbReference>
<feature type="region of interest" description="Disordered" evidence="1">
    <location>
        <begin position="168"/>
        <end position="266"/>
    </location>
</feature>
<dbReference type="InterPro" id="IPR036420">
    <property type="entry name" value="BRCT_dom_sf"/>
</dbReference>
<reference evidence="3 4" key="1">
    <citation type="submission" date="2023-08" db="EMBL/GenBank/DDBJ databases">
        <title>Black Yeasts Isolated from many extreme environments.</title>
        <authorList>
            <person name="Coleine C."/>
            <person name="Stajich J.E."/>
            <person name="Selbmann L."/>
        </authorList>
    </citation>
    <scope>NUCLEOTIDE SEQUENCE [LARGE SCALE GENOMIC DNA]</scope>
    <source>
        <strain evidence="3 4">CCFEE 5910</strain>
    </source>
</reference>
<feature type="domain" description="BRCT" evidence="2">
    <location>
        <begin position="907"/>
        <end position="1000"/>
    </location>
</feature>
<dbReference type="PROSITE" id="PS50172">
    <property type="entry name" value="BRCT"/>
    <property type="match status" value="1"/>
</dbReference>
<evidence type="ECO:0000256" key="1">
    <source>
        <dbReference type="SAM" id="MobiDB-lite"/>
    </source>
</evidence>
<feature type="compositionally biased region" description="Low complexity" evidence="1">
    <location>
        <begin position="98"/>
        <end position="108"/>
    </location>
</feature>
<dbReference type="CDD" id="cd17716">
    <property type="entry name" value="BRCT_microcephalin_rpt1"/>
    <property type="match status" value="1"/>
</dbReference>
<protein>
    <recommendedName>
        <fullName evidence="2">BRCT domain-containing protein</fullName>
    </recommendedName>
</protein>
<feature type="region of interest" description="Disordered" evidence="1">
    <location>
        <begin position="1"/>
        <end position="141"/>
    </location>
</feature>
<keyword evidence="4" id="KW-1185">Reference proteome</keyword>
<feature type="compositionally biased region" description="Basic and acidic residues" evidence="1">
    <location>
        <begin position="70"/>
        <end position="93"/>
    </location>
</feature>
<dbReference type="AlphaFoldDB" id="A0AAN7YJN0"/>
<dbReference type="GO" id="GO:0000278">
    <property type="term" value="P:mitotic cell cycle"/>
    <property type="evidence" value="ECO:0007669"/>
    <property type="project" value="TreeGrafter"/>
</dbReference>
<feature type="compositionally biased region" description="Polar residues" evidence="1">
    <location>
        <begin position="852"/>
        <end position="872"/>
    </location>
</feature>